<proteinExistence type="predicted"/>
<accession>A0A6A6E831</accession>
<keyword evidence="2" id="KW-1185">Reference proteome</keyword>
<dbReference type="Proteomes" id="UP000800200">
    <property type="component" value="Unassembled WGS sequence"/>
</dbReference>
<reference evidence="1" key="1">
    <citation type="journal article" date="2020" name="Stud. Mycol.">
        <title>101 Dothideomycetes genomes: a test case for predicting lifestyles and emergence of pathogens.</title>
        <authorList>
            <person name="Haridas S."/>
            <person name="Albert R."/>
            <person name="Binder M."/>
            <person name="Bloem J."/>
            <person name="Labutti K."/>
            <person name="Salamov A."/>
            <person name="Andreopoulos B."/>
            <person name="Baker S."/>
            <person name="Barry K."/>
            <person name="Bills G."/>
            <person name="Bluhm B."/>
            <person name="Cannon C."/>
            <person name="Castanera R."/>
            <person name="Culley D."/>
            <person name="Daum C."/>
            <person name="Ezra D."/>
            <person name="Gonzalez J."/>
            <person name="Henrissat B."/>
            <person name="Kuo A."/>
            <person name="Liang C."/>
            <person name="Lipzen A."/>
            <person name="Lutzoni F."/>
            <person name="Magnuson J."/>
            <person name="Mondo S."/>
            <person name="Nolan M."/>
            <person name="Ohm R."/>
            <person name="Pangilinan J."/>
            <person name="Park H.-J."/>
            <person name="Ramirez L."/>
            <person name="Alfaro M."/>
            <person name="Sun H."/>
            <person name="Tritt A."/>
            <person name="Yoshinaga Y."/>
            <person name="Zwiers L.-H."/>
            <person name="Turgeon B."/>
            <person name="Goodwin S."/>
            <person name="Spatafora J."/>
            <person name="Crous P."/>
            <person name="Grigoriev I."/>
        </authorList>
    </citation>
    <scope>NUCLEOTIDE SEQUENCE</scope>
    <source>
        <strain evidence="1">CBS 207.26</strain>
    </source>
</reference>
<gene>
    <name evidence="1" type="ORF">K469DRAFT_704980</name>
</gene>
<evidence type="ECO:0000313" key="2">
    <source>
        <dbReference type="Proteomes" id="UP000800200"/>
    </source>
</evidence>
<organism evidence="1 2">
    <name type="scientific">Zopfia rhizophila CBS 207.26</name>
    <dbReference type="NCBI Taxonomy" id="1314779"/>
    <lineage>
        <taxon>Eukaryota</taxon>
        <taxon>Fungi</taxon>
        <taxon>Dikarya</taxon>
        <taxon>Ascomycota</taxon>
        <taxon>Pezizomycotina</taxon>
        <taxon>Dothideomycetes</taxon>
        <taxon>Dothideomycetes incertae sedis</taxon>
        <taxon>Zopfiaceae</taxon>
        <taxon>Zopfia</taxon>
    </lineage>
</organism>
<sequence length="70" mass="7917">MALLYETVPDSEHTWIECLVTLDAIAWPLRKRVCITSISRRYLLPRELHGWSVISIQNITSLGDVGQGHG</sequence>
<protein>
    <submittedName>
        <fullName evidence="1">Uncharacterized protein</fullName>
    </submittedName>
</protein>
<dbReference type="AlphaFoldDB" id="A0A6A6E831"/>
<dbReference type="EMBL" id="ML994627">
    <property type="protein sequence ID" value="KAF2187293.1"/>
    <property type="molecule type" value="Genomic_DNA"/>
</dbReference>
<evidence type="ECO:0000313" key="1">
    <source>
        <dbReference type="EMBL" id="KAF2187293.1"/>
    </source>
</evidence>
<name>A0A6A6E831_9PEZI</name>